<evidence type="ECO:0008006" key="3">
    <source>
        <dbReference type="Google" id="ProtNLM"/>
    </source>
</evidence>
<protein>
    <recommendedName>
        <fullName evidence="3">Glycoside hydrolase family 42 N-terminal domain-containing protein</fullName>
    </recommendedName>
</protein>
<proteinExistence type="predicted"/>
<dbReference type="Gene3D" id="3.20.20.80">
    <property type="entry name" value="Glycosidases"/>
    <property type="match status" value="1"/>
</dbReference>
<organism evidence="1 2">
    <name type="scientific">Pedobacter lithocola</name>
    <dbReference type="NCBI Taxonomy" id="1908239"/>
    <lineage>
        <taxon>Bacteria</taxon>
        <taxon>Pseudomonadati</taxon>
        <taxon>Bacteroidota</taxon>
        <taxon>Sphingobacteriia</taxon>
        <taxon>Sphingobacteriales</taxon>
        <taxon>Sphingobacteriaceae</taxon>
        <taxon>Pedobacter</taxon>
    </lineage>
</organism>
<evidence type="ECO:0000313" key="2">
    <source>
        <dbReference type="Proteomes" id="UP001595789"/>
    </source>
</evidence>
<comment type="caution">
    <text evidence="1">The sequence shown here is derived from an EMBL/GenBank/DDBJ whole genome shotgun (WGS) entry which is preliminary data.</text>
</comment>
<dbReference type="SUPFAM" id="SSF51445">
    <property type="entry name" value="(Trans)glycosidases"/>
    <property type="match status" value="1"/>
</dbReference>
<reference evidence="2" key="1">
    <citation type="journal article" date="2019" name="Int. J. Syst. Evol. Microbiol.">
        <title>The Global Catalogue of Microorganisms (GCM) 10K type strain sequencing project: providing services to taxonomists for standard genome sequencing and annotation.</title>
        <authorList>
            <consortium name="The Broad Institute Genomics Platform"/>
            <consortium name="The Broad Institute Genome Sequencing Center for Infectious Disease"/>
            <person name="Wu L."/>
            <person name="Ma J."/>
        </authorList>
    </citation>
    <scope>NUCLEOTIDE SEQUENCE [LARGE SCALE GENOMIC DNA]</scope>
    <source>
        <strain evidence="2">CCM 8691</strain>
    </source>
</reference>
<dbReference type="PANTHER" id="PTHR12631">
    <property type="entry name" value="ALPHA-L-IDURONIDASE"/>
    <property type="match status" value="1"/>
</dbReference>
<evidence type="ECO:0000313" key="1">
    <source>
        <dbReference type="EMBL" id="MFC4210176.1"/>
    </source>
</evidence>
<gene>
    <name evidence="1" type="ORF">ACFOWA_03215</name>
</gene>
<dbReference type="EMBL" id="JBHSBW010000007">
    <property type="protein sequence ID" value="MFC4210176.1"/>
    <property type="molecule type" value="Genomic_DNA"/>
</dbReference>
<dbReference type="Proteomes" id="UP001595789">
    <property type="component" value="Unassembled WGS sequence"/>
</dbReference>
<accession>A0ABV8P7Z1</accession>
<sequence>MKNAIIALAVLLFFCNCKKSLKPEEIDLSSQLSKPSPFPFRDYLGVNAFEWDFVEEKQANIISNKKIEVIRSFGAIRHYLDWERMESNQGKYTFNPTHAGGAYYDIMYQKLKEENIDVLVCLKNVPKWFVEGYPENERGGDNTPVPFNAAKNDPTSYLAQAQMAFQFAARYGSNQNINPSLVSIDTSKRWTGDDVNQLKIGMGLIKYIECNNEPDKWWAGKKAQQTAEEYAANLSAFYDGHKGKLGKNAGVKTADKNIMVVMGGLGDPKPEFVAQMIEWCKKNRGFKPDGKVDLCFDVINYHIYANDAFVNSGKATSGIAPELSELGEMADNFIKMRDKNAPDIPVWVTETGYDVGKTPQSAISIGSKSSLITQADWNLRTSLLYARHGIARCMFYMLDDAGGVNNPVQYSSSGFVNENGTKRPSADYMLQAKKLLGNYFYIKTLSNQPIVDLYKLNNKEIYVLTLPSQKGLKVTYELDLGTSKQAIIHSLQIGKQQMLAKTTDTKDGKLKIEVSETPIFIEKI</sequence>
<dbReference type="RefSeq" id="WP_378981722.1">
    <property type="nucleotide sequence ID" value="NZ_JBHSBW010000007.1"/>
</dbReference>
<name>A0ABV8P7Z1_9SPHI</name>
<dbReference type="InterPro" id="IPR051923">
    <property type="entry name" value="Glycosyl_Hydrolase_39"/>
</dbReference>
<dbReference type="InterPro" id="IPR017853">
    <property type="entry name" value="GH"/>
</dbReference>
<dbReference type="PANTHER" id="PTHR12631:SF10">
    <property type="entry name" value="BETA-XYLOSIDASE-LIKE PROTEIN-RELATED"/>
    <property type="match status" value="1"/>
</dbReference>
<keyword evidence="2" id="KW-1185">Reference proteome</keyword>